<protein>
    <submittedName>
        <fullName evidence="1">Uncharacterized protein</fullName>
    </submittedName>
</protein>
<dbReference type="EMBL" id="FNNJ01000016">
    <property type="protein sequence ID" value="SDY05674.1"/>
    <property type="molecule type" value="Genomic_DNA"/>
</dbReference>
<keyword evidence="2" id="KW-1185">Reference proteome</keyword>
<evidence type="ECO:0000313" key="1">
    <source>
        <dbReference type="EMBL" id="SDY05674.1"/>
    </source>
</evidence>
<sequence>MKEYLFDEQEKEFIQHLLNNKPKKIWYDYICYTFDYGDYYLTLSCIDKKANSQNDSDEALIAKLTRENIEFVPYENSKLVCKKKRIDRISIVRTFLYFSNFRVFSRTHRLINKLIFYLKTIIKRRKDPIDEIISDTIGVGTEYICNPNSDDVKLIDSNYCNLLDVGLLIEIDGKYLRAFLQDNGYGFHIFDDKFFYEKDDLVEDKKLYDFIKVDKNAS</sequence>
<organism evidence="1 2">
    <name type="scientific">Lutibacter oricola</name>
    <dbReference type="NCBI Taxonomy" id="762486"/>
    <lineage>
        <taxon>Bacteria</taxon>
        <taxon>Pseudomonadati</taxon>
        <taxon>Bacteroidota</taxon>
        <taxon>Flavobacteriia</taxon>
        <taxon>Flavobacteriales</taxon>
        <taxon>Flavobacteriaceae</taxon>
        <taxon>Lutibacter</taxon>
    </lineage>
</organism>
<gene>
    <name evidence="1" type="ORF">SAMN05444411_1169</name>
</gene>
<dbReference type="RefSeq" id="WP_090126430.1">
    <property type="nucleotide sequence ID" value="NZ_FNNJ01000016.1"/>
</dbReference>
<dbReference type="Proteomes" id="UP000199595">
    <property type="component" value="Unassembled WGS sequence"/>
</dbReference>
<evidence type="ECO:0000313" key="2">
    <source>
        <dbReference type="Proteomes" id="UP000199595"/>
    </source>
</evidence>
<proteinExistence type="predicted"/>
<accession>A0A1H3GT68</accession>
<reference evidence="1 2" key="1">
    <citation type="submission" date="2016-10" db="EMBL/GenBank/DDBJ databases">
        <authorList>
            <person name="de Groot N.N."/>
        </authorList>
    </citation>
    <scope>NUCLEOTIDE SEQUENCE [LARGE SCALE GENOMIC DNA]</scope>
    <source>
        <strain evidence="1 2">DSM 24956</strain>
    </source>
</reference>
<name>A0A1H3GT68_9FLAO</name>
<dbReference type="OrthoDB" id="1430807at2"/>
<dbReference type="AlphaFoldDB" id="A0A1H3GT68"/>
<dbReference type="STRING" id="762486.SAMN05444411_1169"/>